<proteinExistence type="predicted"/>
<comment type="caution">
    <text evidence="1">The sequence shown here is derived from an EMBL/GenBank/DDBJ whole genome shotgun (WGS) entry which is preliminary data.</text>
</comment>
<dbReference type="EMBL" id="JBANRG010000012">
    <property type="protein sequence ID" value="KAK7461773.1"/>
    <property type="molecule type" value="Genomic_DNA"/>
</dbReference>
<dbReference type="Proteomes" id="UP001498398">
    <property type="component" value="Unassembled WGS sequence"/>
</dbReference>
<sequence length="236" mass="26803">MSYMGLGHTLPITLNRFGFPVLCPAGVPKCMNRPNELDTGDNWPQTQHKTDFIIHTFDPGIVWDEFGSRSDVAPFTFHFPHANIHELLSPDLLHQAIKGTFKDHMVEWVMDYVIDTYSSSRVLEILKDIDQRISAVLAFPGLQRFPDGQNFNQWTGDDSKALMKVYLAAIAGYVPGEMLKAMSAFLQFCYIAHQNSHSVDDLESMNDALDHFHHHRNIFIELGIWEILDLTGVKGT</sequence>
<name>A0ABR1JKC6_9AGAR</name>
<reference evidence="1 2" key="1">
    <citation type="submission" date="2024-01" db="EMBL/GenBank/DDBJ databases">
        <title>A draft genome for the cacao thread blight pathogen Marasmiellus scandens.</title>
        <authorList>
            <person name="Baruah I.K."/>
            <person name="Leung J."/>
            <person name="Bukari Y."/>
            <person name="Amoako-Attah I."/>
            <person name="Meinhardt L.W."/>
            <person name="Bailey B.A."/>
            <person name="Cohen S.P."/>
        </authorList>
    </citation>
    <scope>NUCLEOTIDE SEQUENCE [LARGE SCALE GENOMIC DNA]</scope>
    <source>
        <strain evidence="1 2">GH-19</strain>
    </source>
</reference>
<organism evidence="1 2">
    <name type="scientific">Marasmiellus scandens</name>
    <dbReference type="NCBI Taxonomy" id="2682957"/>
    <lineage>
        <taxon>Eukaryota</taxon>
        <taxon>Fungi</taxon>
        <taxon>Dikarya</taxon>
        <taxon>Basidiomycota</taxon>
        <taxon>Agaricomycotina</taxon>
        <taxon>Agaricomycetes</taxon>
        <taxon>Agaricomycetidae</taxon>
        <taxon>Agaricales</taxon>
        <taxon>Marasmiineae</taxon>
        <taxon>Omphalotaceae</taxon>
        <taxon>Marasmiellus</taxon>
    </lineage>
</organism>
<protein>
    <submittedName>
        <fullName evidence="1">Uncharacterized protein</fullName>
    </submittedName>
</protein>
<evidence type="ECO:0000313" key="2">
    <source>
        <dbReference type="Proteomes" id="UP001498398"/>
    </source>
</evidence>
<dbReference type="InterPro" id="IPR041078">
    <property type="entry name" value="Plavaka"/>
</dbReference>
<evidence type="ECO:0000313" key="1">
    <source>
        <dbReference type="EMBL" id="KAK7461773.1"/>
    </source>
</evidence>
<accession>A0ABR1JKC6</accession>
<keyword evidence="2" id="KW-1185">Reference proteome</keyword>
<dbReference type="Pfam" id="PF18759">
    <property type="entry name" value="Plavaka"/>
    <property type="match status" value="1"/>
</dbReference>
<gene>
    <name evidence="1" type="ORF">VKT23_008204</name>
</gene>